<organism evidence="1 2">
    <name type="scientific">Desulforamulus profundi</name>
    <dbReference type="NCBI Taxonomy" id="1383067"/>
    <lineage>
        <taxon>Bacteria</taxon>
        <taxon>Bacillati</taxon>
        <taxon>Bacillota</taxon>
        <taxon>Clostridia</taxon>
        <taxon>Eubacteriales</taxon>
        <taxon>Peptococcaceae</taxon>
        <taxon>Desulforamulus</taxon>
    </lineage>
</organism>
<sequence length="60" mass="6775">MLGIIYNSPKKDCNKDKVDLDRAAKDIAKITSEKKDEKISQGGKPHPGLFFKQISCQHPY</sequence>
<keyword evidence="2" id="KW-1185">Reference proteome</keyword>
<protein>
    <submittedName>
        <fullName evidence="1">Uncharacterized protein</fullName>
    </submittedName>
</protein>
<name>A0A2C6MBB8_9FIRM</name>
<gene>
    <name evidence="1" type="ORF">P378_20150</name>
</gene>
<dbReference type="Proteomes" id="UP000222564">
    <property type="component" value="Unassembled WGS sequence"/>
</dbReference>
<comment type="caution">
    <text evidence="1">The sequence shown here is derived from an EMBL/GenBank/DDBJ whole genome shotgun (WGS) entry which is preliminary data.</text>
</comment>
<dbReference type="AlphaFoldDB" id="A0A2C6MBB8"/>
<proteinExistence type="predicted"/>
<reference evidence="1 2" key="1">
    <citation type="submission" date="2013-09" db="EMBL/GenBank/DDBJ databases">
        <title>Biodegradation of hydrocarbons in the deep terrestrial subsurface : characterization of a microbial consortium composed of two Desulfotomaculum species originating from a deep geological formation.</title>
        <authorList>
            <person name="Aullo T."/>
            <person name="Berlendis S."/>
            <person name="Lascourreges J.-F."/>
            <person name="Dessort D."/>
            <person name="Saint-Laurent S."/>
            <person name="Schraauwers B."/>
            <person name="Mas J."/>
            <person name="Magot M."/>
            <person name="Ranchou-Peyruse A."/>
        </authorList>
    </citation>
    <scope>NUCLEOTIDE SEQUENCE [LARGE SCALE GENOMIC DNA]</scope>
    <source>
        <strain evidence="1 2">Bs107</strain>
    </source>
</reference>
<evidence type="ECO:0000313" key="2">
    <source>
        <dbReference type="Proteomes" id="UP000222564"/>
    </source>
</evidence>
<dbReference type="EMBL" id="AWQQ01000148">
    <property type="protein sequence ID" value="PHJ36794.1"/>
    <property type="molecule type" value="Genomic_DNA"/>
</dbReference>
<evidence type="ECO:0000313" key="1">
    <source>
        <dbReference type="EMBL" id="PHJ36794.1"/>
    </source>
</evidence>
<accession>A0A2C6MBB8</accession>